<feature type="binding site" evidence="9">
    <location>
        <position position="9"/>
    </location>
    <ligand>
        <name>substrate</name>
    </ligand>
</feature>
<protein>
    <recommendedName>
        <fullName evidence="6 10">5-hydroxyisourate hydrolase</fullName>
        <shortName evidence="10">HIU hydrolase</shortName>
        <shortName evidence="10">HIUHase</shortName>
        <ecNumber evidence="5 10">3.5.2.17</ecNumber>
    </recommendedName>
</protein>
<feature type="binding site" evidence="9">
    <location>
        <position position="45"/>
    </location>
    <ligand>
        <name>substrate</name>
    </ligand>
</feature>
<dbReference type="SUPFAM" id="SSF49472">
    <property type="entry name" value="Transthyretin (synonym: prealbumin)"/>
    <property type="match status" value="1"/>
</dbReference>
<accession>A0AA41W7U7</accession>
<evidence type="ECO:0000259" key="11">
    <source>
        <dbReference type="Pfam" id="PF00576"/>
    </source>
</evidence>
<dbReference type="AlphaFoldDB" id="A0AA41W7U7"/>
<comment type="subunit">
    <text evidence="4 10">Homotetramer.</text>
</comment>
<evidence type="ECO:0000313" key="12">
    <source>
        <dbReference type="EMBL" id="MCM2680218.1"/>
    </source>
</evidence>
<dbReference type="PANTHER" id="PTHR10395:SF7">
    <property type="entry name" value="5-HYDROXYISOURATE HYDROLASE"/>
    <property type="match status" value="1"/>
</dbReference>
<dbReference type="Gene3D" id="2.60.40.180">
    <property type="entry name" value="Transthyretin/hydroxyisourate hydrolase domain"/>
    <property type="match status" value="1"/>
</dbReference>
<dbReference type="PRINTS" id="PR00189">
    <property type="entry name" value="TRNSTHYRETIN"/>
</dbReference>
<dbReference type="CDD" id="cd05822">
    <property type="entry name" value="TLP_HIUase"/>
    <property type="match status" value="1"/>
</dbReference>
<comment type="caution">
    <text evidence="12">The sequence shown here is derived from an EMBL/GenBank/DDBJ whole genome shotgun (WGS) entry which is preliminary data.</text>
</comment>
<feature type="binding site" evidence="9">
    <location>
        <position position="109"/>
    </location>
    <ligand>
        <name>substrate</name>
    </ligand>
</feature>
<evidence type="ECO:0000256" key="5">
    <source>
        <dbReference type="ARBA" id="ARBA00012609"/>
    </source>
</evidence>
<evidence type="ECO:0000256" key="8">
    <source>
        <dbReference type="ARBA" id="ARBA00022801"/>
    </source>
</evidence>
<comment type="similarity">
    <text evidence="3 10">Belongs to the transthyretin family. 5-hydroxyisourate hydrolase subfamily.</text>
</comment>
<evidence type="ECO:0000256" key="6">
    <source>
        <dbReference type="ARBA" id="ARBA00017539"/>
    </source>
</evidence>
<dbReference type="InterPro" id="IPR014306">
    <property type="entry name" value="Hydroxyisourate_hydrolase"/>
</dbReference>
<name>A0AA41W7U7_9GAMM</name>
<keyword evidence="13" id="KW-1185">Reference proteome</keyword>
<sequence length="112" mass="12734">MIKSPITTHVLDTESGRPAQHISVTLYEASHNQLIANGMTDDDGRIMQWPEQFSIAPGDYRICFELSDWFLTQQRTGFYPKVSIDFSVTDPTQHYHVPLLLSAHGYSTYRGS</sequence>
<dbReference type="EC" id="3.5.2.17" evidence="5 10"/>
<evidence type="ECO:0000256" key="4">
    <source>
        <dbReference type="ARBA" id="ARBA00011881"/>
    </source>
</evidence>
<dbReference type="RefSeq" id="WP_251261638.1">
    <property type="nucleotide sequence ID" value="NZ_JAMQGP010000004.1"/>
</dbReference>
<dbReference type="PROSITE" id="PS00768">
    <property type="entry name" value="TRANSTHYRETIN_1"/>
    <property type="match status" value="1"/>
</dbReference>
<evidence type="ECO:0000256" key="3">
    <source>
        <dbReference type="ARBA" id="ARBA00009850"/>
    </source>
</evidence>
<dbReference type="InterPro" id="IPR036817">
    <property type="entry name" value="Transthyretin/HIU_hydrolase_sf"/>
</dbReference>
<dbReference type="Pfam" id="PF00576">
    <property type="entry name" value="Transthyretin"/>
    <property type="match status" value="1"/>
</dbReference>
<proteinExistence type="inferred from homology"/>
<evidence type="ECO:0000256" key="1">
    <source>
        <dbReference type="ARBA" id="ARBA00001043"/>
    </source>
</evidence>
<keyword evidence="7 10" id="KW-0659">Purine metabolism</keyword>
<comment type="function">
    <text evidence="2">Catalyzes the hydrolysis of 5-hydroxyisourate (HIU) to 2-oxo-4-hydroxy-4-carboxy-5-ureidoimidazoline (OHCU).</text>
</comment>
<dbReference type="GO" id="GO:0006144">
    <property type="term" value="P:purine nucleobase metabolic process"/>
    <property type="evidence" value="ECO:0007669"/>
    <property type="project" value="UniProtKB-KW"/>
</dbReference>
<dbReference type="InterPro" id="IPR023416">
    <property type="entry name" value="Transthyretin/HIU_hydrolase_d"/>
</dbReference>
<reference evidence="12 13" key="1">
    <citation type="journal article" date="2013" name="Antonie Van Leeuwenhoek">
        <title>Echinimonas agarilytica gen. nov., sp. nov., a new gammaproteobacterium isolated from the sea urchin Strongylocentrotus intermedius.</title>
        <authorList>
            <person name="Nedashkovskaya O.I."/>
            <person name="Stenkova A.M."/>
            <person name="Zhukova N.V."/>
            <person name="Van Trappen S."/>
            <person name="Lee J.S."/>
            <person name="Kim S.B."/>
        </authorList>
    </citation>
    <scope>NUCLEOTIDE SEQUENCE [LARGE SCALE GENOMIC DNA]</scope>
    <source>
        <strain evidence="12 13">KMM 6351</strain>
    </source>
</reference>
<feature type="domain" description="Transthyretin/hydroxyisourate hydrolase" evidence="11">
    <location>
        <begin position="6"/>
        <end position="111"/>
    </location>
</feature>
<evidence type="ECO:0000256" key="10">
    <source>
        <dbReference type="RuleBase" id="RU361270"/>
    </source>
</evidence>
<evidence type="ECO:0000256" key="2">
    <source>
        <dbReference type="ARBA" id="ARBA00002704"/>
    </source>
</evidence>
<evidence type="ECO:0000256" key="9">
    <source>
        <dbReference type="PIRSR" id="PIRSR600895-51"/>
    </source>
</evidence>
<dbReference type="NCBIfam" id="TIGR02962">
    <property type="entry name" value="hdxy_isourate"/>
    <property type="match status" value="1"/>
</dbReference>
<dbReference type="GO" id="GO:0033971">
    <property type="term" value="F:hydroxyisourate hydrolase activity"/>
    <property type="evidence" value="ECO:0007669"/>
    <property type="project" value="UniProtKB-EC"/>
</dbReference>
<dbReference type="InterPro" id="IPR023418">
    <property type="entry name" value="Thyroxine_BS"/>
</dbReference>
<gene>
    <name evidence="12" type="primary">uraH</name>
    <name evidence="12" type="ORF">NAF29_11125</name>
</gene>
<dbReference type="InterPro" id="IPR000895">
    <property type="entry name" value="Transthyretin/HIU_hydrolase"/>
</dbReference>
<keyword evidence="8 10" id="KW-0378">Hydrolase</keyword>
<evidence type="ECO:0000313" key="13">
    <source>
        <dbReference type="Proteomes" id="UP001165393"/>
    </source>
</evidence>
<comment type="catalytic activity">
    <reaction evidence="1 10">
        <text>5-hydroxyisourate + H2O = 5-hydroxy-2-oxo-4-ureido-2,5-dihydro-1H-imidazole-5-carboxylate + H(+)</text>
        <dbReference type="Rhea" id="RHEA:23736"/>
        <dbReference type="ChEBI" id="CHEBI:15377"/>
        <dbReference type="ChEBI" id="CHEBI:15378"/>
        <dbReference type="ChEBI" id="CHEBI:18072"/>
        <dbReference type="ChEBI" id="CHEBI:58639"/>
        <dbReference type="EC" id="3.5.2.17"/>
    </reaction>
</comment>
<dbReference type="PANTHER" id="PTHR10395">
    <property type="entry name" value="URICASE AND TRANSTHYRETIN-RELATED"/>
    <property type="match status" value="1"/>
</dbReference>
<dbReference type="EMBL" id="JAMQGP010000004">
    <property type="protein sequence ID" value="MCM2680218.1"/>
    <property type="molecule type" value="Genomic_DNA"/>
</dbReference>
<evidence type="ECO:0000256" key="7">
    <source>
        <dbReference type="ARBA" id="ARBA00022631"/>
    </source>
</evidence>
<dbReference type="Proteomes" id="UP001165393">
    <property type="component" value="Unassembled WGS sequence"/>
</dbReference>
<organism evidence="12 13">
    <name type="scientific">Echinimonas agarilytica</name>
    <dbReference type="NCBI Taxonomy" id="1215918"/>
    <lineage>
        <taxon>Bacteria</taxon>
        <taxon>Pseudomonadati</taxon>
        <taxon>Pseudomonadota</taxon>
        <taxon>Gammaproteobacteria</taxon>
        <taxon>Alteromonadales</taxon>
        <taxon>Echinimonadaceae</taxon>
        <taxon>Echinimonas</taxon>
    </lineage>
</organism>